<feature type="transmembrane region" description="Helical" evidence="2">
    <location>
        <begin position="135"/>
        <end position="154"/>
    </location>
</feature>
<feature type="transmembrane region" description="Helical" evidence="2">
    <location>
        <begin position="93"/>
        <end position="120"/>
    </location>
</feature>
<organism evidence="3 4">
    <name type="scientific">Treponema porcinum</name>
    <dbReference type="NCBI Taxonomy" id="261392"/>
    <lineage>
        <taxon>Bacteria</taxon>
        <taxon>Pseudomonadati</taxon>
        <taxon>Spirochaetota</taxon>
        <taxon>Spirochaetia</taxon>
        <taxon>Spirochaetales</taxon>
        <taxon>Treponemataceae</taxon>
        <taxon>Treponema</taxon>
    </lineage>
</organism>
<dbReference type="RefSeq" id="WP_159446166.1">
    <property type="nucleotide sequence ID" value="NZ_FUWG01000008.1"/>
</dbReference>
<keyword evidence="4" id="KW-1185">Reference proteome</keyword>
<comment type="similarity">
    <text evidence="1">Belongs to the YggT family.</text>
</comment>
<dbReference type="PANTHER" id="PTHR33219">
    <property type="entry name" value="YLMG HOMOLOG PROTEIN 2, CHLOROPLASTIC"/>
    <property type="match status" value="1"/>
</dbReference>
<sequence length="196" mass="21448">MQTIFQTAAALVSLYTTLCFIRIIITWIPGVQYSAFGRFLSTLCDPYLTLFSRLPLRIGGLDFSPMISIGLLSLLSSVLGNTAQTGRIYIGGILAYLVALIWSVFSSLLGILLITIIIRYCVLIFSRNSTSYNSIWSYFDSAISPLVFKIAGIISGSKPVSYKKALGIAIIEVILALACGRIIMQIFIGLLSKIPF</sequence>
<dbReference type="PANTHER" id="PTHR33219:SF14">
    <property type="entry name" value="PROTEIN COFACTOR ASSEMBLY OF COMPLEX C SUBUNIT B CCB3, CHLOROPLASTIC-RELATED"/>
    <property type="match status" value="1"/>
</dbReference>
<keyword evidence="2" id="KW-0812">Transmembrane</keyword>
<dbReference type="EMBL" id="FUWG01000008">
    <property type="protein sequence ID" value="SJZ41776.1"/>
    <property type="molecule type" value="Genomic_DNA"/>
</dbReference>
<feature type="transmembrane region" description="Helical" evidence="2">
    <location>
        <begin position="63"/>
        <end position="81"/>
    </location>
</feature>
<proteinExistence type="inferred from homology"/>
<evidence type="ECO:0000313" key="4">
    <source>
        <dbReference type="Proteomes" id="UP000190423"/>
    </source>
</evidence>
<accession>A0A1T4KHC4</accession>
<feature type="transmembrane region" description="Helical" evidence="2">
    <location>
        <begin position="7"/>
        <end position="28"/>
    </location>
</feature>
<dbReference type="GO" id="GO:0016020">
    <property type="term" value="C:membrane"/>
    <property type="evidence" value="ECO:0007669"/>
    <property type="project" value="InterPro"/>
</dbReference>
<name>A0A1T4KHC4_TREPO</name>
<dbReference type="OrthoDB" id="47652at2"/>
<dbReference type="STRING" id="261392.SAMN02745149_01167"/>
<dbReference type="Pfam" id="PF02325">
    <property type="entry name" value="CCB3_YggT"/>
    <property type="match status" value="1"/>
</dbReference>
<evidence type="ECO:0000313" key="3">
    <source>
        <dbReference type="EMBL" id="SJZ41776.1"/>
    </source>
</evidence>
<evidence type="ECO:0000256" key="2">
    <source>
        <dbReference type="SAM" id="Phobius"/>
    </source>
</evidence>
<dbReference type="AlphaFoldDB" id="A0A1T4KHC4"/>
<feature type="transmembrane region" description="Helical" evidence="2">
    <location>
        <begin position="166"/>
        <end position="191"/>
    </location>
</feature>
<evidence type="ECO:0000256" key="1">
    <source>
        <dbReference type="ARBA" id="ARBA00010894"/>
    </source>
</evidence>
<reference evidence="3 4" key="1">
    <citation type="submission" date="2017-02" db="EMBL/GenBank/DDBJ databases">
        <authorList>
            <person name="Peterson S.W."/>
        </authorList>
    </citation>
    <scope>NUCLEOTIDE SEQUENCE [LARGE SCALE GENOMIC DNA]</scope>
    <source>
        <strain evidence="3 4">ATCC BAA-908</strain>
    </source>
</reference>
<gene>
    <name evidence="3" type="ORF">SAMN02745149_01167</name>
</gene>
<dbReference type="GeneID" id="78316466"/>
<dbReference type="InterPro" id="IPR003425">
    <property type="entry name" value="CCB3/YggT"/>
</dbReference>
<keyword evidence="2" id="KW-1133">Transmembrane helix</keyword>
<keyword evidence="2" id="KW-0472">Membrane</keyword>
<dbReference type="Proteomes" id="UP000190423">
    <property type="component" value="Unassembled WGS sequence"/>
</dbReference>
<protein>
    <submittedName>
        <fullName evidence="3">YggT family protein</fullName>
    </submittedName>
</protein>